<protein>
    <submittedName>
        <fullName evidence="1">Uncharacterized protein</fullName>
    </submittedName>
</protein>
<dbReference type="AlphaFoldDB" id="A0A0S4XGJ9"/>
<proteinExistence type="predicted"/>
<organism evidence="1">
    <name type="scientific">Ralstonia solanacearum</name>
    <name type="common">Pseudomonas solanacearum</name>
    <dbReference type="NCBI Taxonomy" id="305"/>
    <lineage>
        <taxon>Bacteria</taxon>
        <taxon>Pseudomonadati</taxon>
        <taxon>Pseudomonadota</taxon>
        <taxon>Betaproteobacteria</taxon>
        <taxon>Burkholderiales</taxon>
        <taxon>Burkholderiaceae</taxon>
        <taxon>Ralstonia</taxon>
        <taxon>Ralstonia solanacearum species complex</taxon>
    </lineage>
</organism>
<reference evidence="1" key="1">
    <citation type="submission" date="2015-10" db="EMBL/GenBank/DDBJ databases">
        <authorList>
            <person name="Gilbert D.G."/>
        </authorList>
    </citation>
    <scope>NUCLEOTIDE SEQUENCE</scope>
    <source>
        <strain evidence="1">Phyl III-seqv23</strain>
    </source>
</reference>
<name>A0A0S4XGJ9_RALSL</name>
<sequence length="60" mass="6300">MATALLPIVTGVNAPMAGAGRASVIGQQQSTVQWPAGTRLERASRAGRCARLIHSLMRTL</sequence>
<accession>A0A0S4XGJ9</accession>
<evidence type="ECO:0000313" key="1">
    <source>
        <dbReference type="EMBL" id="CUV62818.1"/>
    </source>
</evidence>
<dbReference type="EMBL" id="LN899822">
    <property type="protein sequence ID" value="CUV62818.1"/>
    <property type="molecule type" value="Genomic_DNA"/>
</dbReference>
<gene>
    <name evidence="1" type="ORF">RD1301_v1_2770003</name>
</gene>